<feature type="compositionally biased region" description="Basic and acidic residues" evidence="1">
    <location>
        <begin position="36"/>
        <end position="47"/>
    </location>
</feature>
<evidence type="ECO:0000313" key="3">
    <source>
        <dbReference type="Proteomes" id="UP000424425"/>
    </source>
</evidence>
<protein>
    <submittedName>
        <fullName evidence="2">Uncharacterized protein</fullName>
    </submittedName>
</protein>
<gene>
    <name evidence="2" type="primary">19</name>
    <name evidence="2" type="ORF">PBI_TEAMOCIL_19</name>
</gene>
<dbReference type="GeneID" id="80005723"/>
<proteinExistence type="predicted"/>
<sequence length="72" mass="8041">MKFLAGWIAGMATAWAALAIYQRVPPLGEIVCEPDAEPRRGDRRPGYDDSVAGWPPPYQHDPAAFYRVDQQP</sequence>
<dbReference type="Proteomes" id="UP000424425">
    <property type="component" value="Segment"/>
</dbReference>
<dbReference type="KEGG" id="vg:80005723"/>
<name>A0A649VXN7_9CAUD</name>
<keyword evidence="3" id="KW-1185">Reference proteome</keyword>
<feature type="region of interest" description="Disordered" evidence="1">
    <location>
        <begin position="33"/>
        <end position="62"/>
    </location>
</feature>
<organism evidence="2 3">
    <name type="scientific">Microbacterium phage Teamocil</name>
    <dbReference type="NCBI Taxonomy" id="2656554"/>
    <lineage>
        <taxon>Viruses</taxon>
        <taxon>Duplodnaviria</taxon>
        <taxon>Heunggongvirae</taxon>
        <taxon>Uroviricota</taxon>
        <taxon>Caudoviricetes</taxon>
        <taxon>Hodgkinviridae</taxon>
        <taxon>Metamorphoovirus</taxon>
        <taxon>Metamorphoovirus teamocil</taxon>
    </lineage>
</organism>
<dbReference type="RefSeq" id="YP_010752047.1">
    <property type="nucleotide sequence ID" value="NC_073376.1"/>
</dbReference>
<accession>A0A649VXN7</accession>
<evidence type="ECO:0000313" key="2">
    <source>
        <dbReference type="EMBL" id="QGJ96971.1"/>
    </source>
</evidence>
<evidence type="ECO:0000256" key="1">
    <source>
        <dbReference type="SAM" id="MobiDB-lite"/>
    </source>
</evidence>
<dbReference type="EMBL" id="MN586059">
    <property type="protein sequence ID" value="QGJ96971.1"/>
    <property type="molecule type" value="Genomic_DNA"/>
</dbReference>
<reference evidence="2 3" key="1">
    <citation type="submission" date="2019-10" db="EMBL/GenBank/DDBJ databases">
        <authorList>
            <person name="Aull H.A."/>
            <person name="Lauer M.J."/>
            <person name="Garlena R.A."/>
            <person name="Russell D.A."/>
            <person name="Pope W.H."/>
            <person name="Jacobs-Sera D."/>
            <person name="Hatfull G.F."/>
        </authorList>
    </citation>
    <scope>NUCLEOTIDE SEQUENCE [LARGE SCALE GENOMIC DNA]</scope>
</reference>